<proteinExistence type="predicted"/>
<evidence type="ECO:0000313" key="3">
    <source>
        <dbReference type="Proteomes" id="UP001633002"/>
    </source>
</evidence>
<evidence type="ECO:0000256" key="1">
    <source>
        <dbReference type="SAM" id="MobiDB-lite"/>
    </source>
</evidence>
<organism evidence="2 3">
    <name type="scientific">Riccia sorocarpa</name>
    <dbReference type="NCBI Taxonomy" id="122646"/>
    <lineage>
        <taxon>Eukaryota</taxon>
        <taxon>Viridiplantae</taxon>
        <taxon>Streptophyta</taxon>
        <taxon>Embryophyta</taxon>
        <taxon>Marchantiophyta</taxon>
        <taxon>Marchantiopsida</taxon>
        <taxon>Marchantiidae</taxon>
        <taxon>Marchantiales</taxon>
        <taxon>Ricciaceae</taxon>
        <taxon>Riccia</taxon>
    </lineage>
</organism>
<sequence>MKHEDVAGKELPIRPYAAGPPWNFRGRALYQLNLVKADVARKYIPKELKLVEAFGYTLGGFFLASYDGSPAGAFDEAVIIPGIVWNPPSSCAWAGRVLVGSEEARDHGRKEVGLPSFAASFSYSARQKDRNGSFPLCTMDGLPANLMASAKAGEKEQSRLIRTRGPMIRLNLPNFSGQTKEQPNLLKYSCRLSCIASTVKPVKVIAPLTNEDFTEETEDMLKVMTGKPLVSIFFDSMKMRVEAPVVVDVKLSDELQQQAKSPSPAPAVPGASAS</sequence>
<dbReference type="InterPro" id="IPR023375">
    <property type="entry name" value="ADC_dom_sf"/>
</dbReference>
<protein>
    <recommendedName>
        <fullName evidence="4">Acetoacetate decarboxylase</fullName>
    </recommendedName>
</protein>
<name>A0ABD3H4D9_9MARC</name>
<feature type="region of interest" description="Disordered" evidence="1">
    <location>
        <begin position="254"/>
        <end position="274"/>
    </location>
</feature>
<reference evidence="2 3" key="1">
    <citation type="submission" date="2024-09" db="EMBL/GenBank/DDBJ databases">
        <title>Chromosome-scale assembly of Riccia sorocarpa.</title>
        <authorList>
            <person name="Paukszto L."/>
        </authorList>
    </citation>
    <scope>NUCLEOTIDE SEQUENCE [LARGE SCALE GENOMIC DNA]</scope>
    <source>
        <strain evidence="2">LP-2024</strain>
        <tissue evidence="2">Aerial parts of the thallus</tissue>
    </source>
</reference>
<dbReference type="EMBL" id="JBJQOH010000006">
    <property type="protein sequence ID" value="KAL3685761.1"/>
    <property type="molecule type" value="Genomic_DNA"/>
</dbReference>
<dbReference type="Gene3D" id="2.40.400.10">
    <property type="entry name" value="Acetoacetate decarboxylase-like"/>
    <property type="match status" value="1"/>
</dbReference>
<dbReference type="Proteomes" id="UP001633002">
    <property type="component" value="Unassembled WGS sequence"/>
</dbReference>
<dbReference type="SUPFAM" id="SSF160104">
    <property type="entry name" value="Acetoacetate decarboxylase-like"/>
    <property type="match status" value="1"/>
</dbReference>
<dbReference type="AlphaFoldDB" id="A0ABD3H4D9"/>
<evidence type="ECO:0000313" key="2">
    <source>
        <dbReference type="EMBL" id="KAL3685761.1"/>
    </source>
</evidence>
<accession>A0ABD3H4D9</accession>
<dbReference type="PANTHER" id="PTHR35467">
    <property type="match status" value="1"/>
</dbReference>
<dbReference type="InterPro" id="IPR039343">
    <property type="entry name" value="NDX1-like"/>
</dbReference>
<dbReference type="PANTHER" id="PTHR35467:SF2">
    <property type="entry name" value="PROTEIN NEOXANTHIN-DEFICIENT 1"/>
    <property type="match status" value="1"/>
</dbReference>
<gene>
    <name evidence="2" type="ORF">R1sor_003783</name>
</gene>
<keyword evidence="3" id="KW-1185">Reference proteome</keyword>
<evidence type="ECO:0008006" key="4">
    <source>
        <dbReference type="Google" id="ProtNLM"/>
    </source>
</evidence>
<comment type="caution">
    <text evidence="2">The sequence shown here is derived from an EMBL/GenBank/DDBJ whole genome shotgun (WGS) entry which is preliminary data.</text>
</comment>